<dbReference type="Gene3D" id="1.25.40.10">
    <property type="entry name" value="Tetratricopeptide repeat domain"/>
    <property type="match status" value="1"/>
</dbReference>
<feature type="signal peptide" evidence="1">
    <location>
        <begin position="1"/>
        <end position="19"/>
    </location>
</feature>
<dbReference type="RefSeq" id="WP_324182124.1">
    <property type="nucleotide sequence ID" value="NZ_BAABAW010000023.1"/>
</dbReference>
<evidence type="ECO:0000256" key="1">
    <source>
        <dbReference type="SAM" id="SignalP"/>
    </source>
</evidence>
<evidence type="ECO:0000259" key="2">
    <source>
        <dbReference type="Pfam" id="PF07715"/>
    </source>
</evidence>
<dbReference type="SUPFAM" id="SSF56935">
    <property type="entry name" value="Porins"/>
    <property type="match status" value="1"/>
</dbReference>
<feature type="chain" id="PRO_5047534714" evidence="1">
    <location>
        <begin position="20"/>
        <end position="752"/>
    </location>
</feature>
<dbReference type="InterPro" id="IPR011990">
    <property type="entry name" value="TPR-like_helical_dom_sf"/>
</dbReference>
<dbReference type="Gene3D" id="2.170.130.10">
    <property type="entry name" value="TonB-dependent receptor, plug domain"/>
    <property type="match status" value="1"/>
</dbReference>
<feature type="domain" description="TonB-dependent receptor plug" evidence="2">
    <location>
        <begin position="302"/>
        <end position="417"/>
    </location>
</feature>
<name>A0ABU6A1U8_9FLAO</name>
<dbReference type="InterPro" id="IPR039426">
    <property type="entry name" value="TonB-dep_rcpt-like"/>
</dbReference>
<dbReference type="InterPro" id="IPR037066">
    <property type="entry name" value="Plug_dom_sf"/>
</dbReference>
<keyword evidence="1" id="KW-0732">Signal</keyword>
<reference evidence="3 4" key="1">
    <citation type="journal article" date="2013" name="Int. J. Syst. Evol. Microbiol.">
        <title>Aquimarina gracilis sp. nov., isolated from the gut microflora of a mussel, Mytilus coruscus, and emended description of Aquimarina spongiae.</title>
        <authorList>
            <person name="Park S.C."/>
            <person name="Choe H.N."/>
            <person name="Baik K.S."/>
            <person name="Seong C.N."/>
        </authorList>
    </citation>
    <scope>NUCLEOTIDE SEQUENCE [LARGE SCALE GENOMIC DNA]</scope>
    <source>
        <strain evidence="3 4">PSC32</strain>
    </source>
</reference>
<keyword evidence="3" id="KW-0675">Receptor</keyword>
<dbReference type="InterPro" id="IPR008969">
    <property type="entry name" value="CarboxyPept-like_regulatory"/>
</dbReference>
<dbReference type="EMBL" id="JAYKLX010000011">
    <property type="protein sequence ID" value="MEB3348101.1"/>
    <property type="molecule type" value="Genomic_DNA"/>
</dbReference>
<dbReference type="Pfam" id="PF07715">
    <property type="entry name" value="Plug"/>
    <property type="match status" value="1"/>
</dbReference>
<gene>
    <name evidence="3" type="ORF">U6A24_21675</name>
</gene>
<dbReference type="PANTHER" id="PTHR30069">
    <property type="entry name" value="TONB-DEPENDENT OUTER MEMBRANE RECEPTOR"/>
    <property type="match status" value="1"/>
</dbReference>
<dbReference type="PANTHER" id="PTHR30069:SF39">
    <property type="entry name" value="BLL6183 PROTEIN"/>
    <property type="match status" value="1"/>
</dbReference>
<evidence type="ECO:0000313" key="4">
    <source>
        <dbReference type="Proteomes" id="UP001327027"/>
    </source>
</evidence>
<protein>
    <submittedName>
        <fullName evidence="3">TonB-dependent receptor plug domain-containing protein</fullName>
    </submittedName>
</protein>
<keyword evidence="4" id="KW-1185">Reference proteome</keyword>
<dbReference type="Proteomes" id="UP001327027">
    <property type="component" value="Unassembled WGS sequence"/>
</dbReference>
<dbReference type="Pfam" id="PF13715">
    <property type="entry name" value="CarbopepD_reg_2"/>
    <property type="match status" value="1"/>
</dbReference>
<dbReference type="SUPFAM" id="SSF49464">
    <property type="entry name" value="Carboxypeptidase regulatory domain-like"/>
    <property type="match status" value="1"/>
</dbReference>
<sequence length="752" mass="85737">MKRYLTVLFCLFLVNLIIANTSNIPEKIAIYWDASLSQKDKDTNKEFEFLDAFFKKHPNVDSKLLVFNTKMLVNETVSIRSSDWSLVKEKLKAIKYEGTLDYSLINTKIDEKLLLLFTDGQGYFGKYKRNLYGPKIITISSAKKIDKKFLHETSFYSLGYHVNLYESKVSEALQAIENDTRLPKLEFVTTGTNTTNKNYIQGVVTSQTDVLSNVNVLVEGKNRGTITDESGRYKIAAQSGDVLVFSSVNKKQAVVVVENNEEFIDVVLTDKVNELEPAILKSKAKDKRQMIEIDGRLVNKDAIGYSIQSIGTDEISPDEVDLGQAMAGKISGVQMGTNQDPGQMVIRGMSSYLLTNHPTIIIDGTPLPRSDLGVVAIGQPKFGKADYDFIDPNIIKSITVLKGLAATNRYGQLGNKGVVIIKTKLGNFGSFSSTEEESKDPADVEYETFKRPLVVAKNRKSEYATMLQQKTNFDEAYAAYLNMRDFNIDNVSFFVECADYFFDNDQKEKGIQILSNLIELFPDNTSVLKILAFNLEKRGMFDLSGKVYNRIITLSPSQSQAYLDLANNYFQEQKFPESLKLFKKITRNKVSKISTFNGLRPQIENDFKSILSHRNQQWNVRNIDSYFFMLPKYDLRVVTEWSHPAVEFEMQYINPKKQYFTLSHTKEKNEKTINQELKEGFTSEEYILSNIDEGEWFMNIKVPKGYKPDVKNPKFLKVKVFTNFGSSEQKVQTHLINLDRISSEKIFCSFSR</sequence>
<accession>A0ABU6A1U8</accession>
<organism evidence="3 4">
    <name type="scientific">Aquimarina gracilis</name>
    <dbReference type="NCBI Taxonomy" id="874422"/>
    <lineage>
        <taxon>Bacteria</taxon>
        <taxon>Pseudomonadati</taxon>
        <taxon>Bacteroidota</taxon>
        <taxon>Flavobacteriia</taxon>
        <taxon>Flavobacteriales</taxon>
        <taxon>Flavobacteriaceae</taxon>
        <taxon>Aquimarina</taxon>
    </lineage>
</organism>
<proteinExistence type="predicted"/>
<evidence type="ECO:0000313" key="3">
    <source>
        <dbReference type="EMBL" id="MEB3348101.1"/>
    </source>
</evidence>
<dbReference type="InterPro" id="IPR012910">
    <property type="entry name" value="Plug_dom"/>
</dbReference>
<comment type="caution">
    <text evidence="3">The sequence shown here is derived from an EMBL/GenBank/DDBJ whole genome shotgun (WGS) entry which is preliminary data.</text>
</comment>